<gene>
    <name evidence="3" type="ORF">E4U42_006769</name>
</gene>
<evidence type="ECO:0000256" key="1">
    <source>
        <dbReference type="SAM" id="MobiDB-lite"/>
    </source>
</evidence>
<sequence>MHITILTNAGQQIILVSVTVFAAVSFVAVAFIKAGRQQQEDVRKEGWAGFRSFLNALVRRRKRGQSRYDQASEDNFDEPTQAHPLESTSATSIESGCRRQILRQAHLQRMPQEDFGVERNLSVRSVITLPPYRALAAHDERLVAREGERGGMDTIVDLPAAEDHESLRNEEMEAIYQIRLARRQRAVEREGLGRQRQHAHQRGGCNALSEAPSQSRAAGYDRTVEELRQDVIRIQKQRQRAVSSVSYADLGVATHNGTRLRASSIESERMGLLSNAASFALSTIHGDHLSGFHRRERSTSSLLSIDNHLHPVHSAPRVCSQSTKPARPSKGVSEGSRPDSMKFDFRVGPLPPPEYESVSLDSIEGRRPDNLCCAITDS</sequence>
<feature type="region of interest" description="Disordered" evidence="1">
    <location>
        <begin position="192"/>
        <end position="220"/>
    </location>
</feature>
<feature type="region of interest" description="Disordered" evidence="1">
    <location>
        <begin position="66"/>
        <end position="93"/>
    </location>
</feature>
<organism evidence="3 4">
    <name type="scientific">Claviceps africana</name>
    <dbReference type="NCBI Taxonomy" id="83212"/>
    <lineage>
        <taxon>Eukaryota</taxon>
        <taxon>Fungi</taxon>
        <taxon>Dikarya</taxon>
        <taxon>Ascomycota</taxon>
        <taxon>Pezizomycotina</taxon>
        <taxon>Sordariomycetes</taxon>
        <taxon>Hypocreomycetidae</taxon>
        <taxon>Hypocreales</taxon>
        <taxon>Clavicipitaceae</taxon>
        <taxon>Claviceps</taxon>
    </lineage>
</organism>
<reference evidence="3" key="1">
    <citation type="journal article" date="2020" name="bioRxiv">
        <title>Whole genome comparisons of ergot fungi reveals the divergence and evolution of species within the genus Claviceps are the result of varying mechanisms driving genome evolution and host range expansion.</title>
        <authorList>
            <person name="Wyka S.A."/>
            <person name="Mondo S.J."/>
            <person name="Liu M."/>
            <person name="Dettman J."/>
            <person name="Nalam V."/>
            <person name="Broders K.D."/>
        </authorList>
    </citation>
    <scope>NUCLEOTIDE SEQUENCE</scope>
    <source>
        <strain evidence="3">CCC 489</strain>
    </source>
</reference>
<keyword evidence="4" id="KW-1185">Reference proteome</keyword>
<dbReference type="Proteomes" id="UP000811619">
    <property type="component" value="Unassembled WGS sequence"/>
</dbReference>
<accession>A0A8K0JBB5</accession>
<name>A0A8K0JBB5_9HYPO</name>
<keyword evidence="2" id="KW-1133">Transmembrane helix</keyword>
<feature type="region of interest" description="Disordered" evidence="1">
    <location>
        <begin position="313"/>
        <end position="350"/>
    </location>
</feature>
<feature type="transmembrane region" description="Helical" evidence="2">
    <location>
        <begin position="12"/>
        <end position="34"/>
    </location>
</feature>
<keyword evidence="2" id="KW-0472">Membrane</keyword>
<dbReference type="OrthoDB" id="5376312at2759"/>
<comment type="caution">
    <text evidence="3">The sequence shown here is derived from an EMBL/GenBank/DDBJ whole genome shotgun (WGS) entry which is preliminary data.</text>
</comment>
<proteinExistence type="predicted"/>
<evidence type="ECO:0000313" key="3">
    <source>
        <dbReference type="EMBL" id="KAG5929219.1"/>
    </source>
</evidence>
<dbReference type="EMBL" id="SRPY01000072">
    <property type="protein sequence ID" value="KAG5929219.1"/>
    <property type="molecule type" value="Genomic_DNA"/>
</dbReference>
<evidence type="ECO:0000256" key="2">
    <source>
        <dbReference type="SAM" id="Phobius"/>
    </source>
</evidence>
<protein>
    <recommendedName>
        <fullName evidence="5">Transmembrane protein</fullName>
    </recommendedName>
</protein>
<evidence type="ECO:0000313" key="4">
    <source>
        <dbReference type="Proteomes" id="UP000811619"/>
    </source>
</evidence>
<keyword evidence="2" id="KW-0812">Transmembrane</keyword>
<dbReference type="AlphaFoldDB" id="A0A8K0JBB5"/>
<feature type="compositionally biased region" description="Basic and acidic residues" evidence="1">
    <location>
        <begin position="336"/>
        <end position="345"/>
    </location>
</feature>
<evidence type="ECO:0008006" key="5">
    <source>
        <dbReference type="Google" id="ProtNLM"/>
    </source>
</evidence>